<evidence type="ECO:0000256" key="3">
    <source>
        <dbReference type="ARBA" id="ARBA00022723"/>
    </source>
</evidence>
<keyword evidence="3" id="KW-0479">Metal-binding</keyword>
<dbReference type="GO" id="GO:0000287">
    <property type="term" value="F:magnesium ion binding"/>
    <property type="evidence" value="ECO:0007669"/>
    <property type="project" value="InterPro"/>
</dbReference>
<dbReference type="Gene3D" id="3.90.80.10">
    <property type="entry name" value="Inorganic pyrophosphatase"/>
    <property type="match status" value="1"/>
</dbReference>
<comment type="cofactor">
    <cofactor evidence="1">
        <name>Mg(2+)</name>
        <dbReference type="ChEBI" id="CHEBI:18420"/>
    </cofactor>
</comment>
<evidence type="ECO:0000313" key="7">
    <source>
        <dbReference type="Proteomes" id="UP000008635"/>
    </source>
</evidence>
<dbReference type="GO" id="GO:0004427">
    <property type="term" value="F:inorganic diphosphate phosphatase activity"/>
    <property type="evidence" value="ECO:0007669"/>
    <property type="project" value="UniProtKB-EC"/>
</dbReference>
<dbReference type="HOGENOM" id="CLU_160633_0_0_0"/>
<proteinExistence type="predicted"/>
<dbReference type="InterPro" id="IPR008162">
    <property type="entry name" value="Pyrophosphatase"/>
</dbReference>
<dbReference type="KEGG" id="dmr:Deima_1970"/>
<gene>
    <name evidence="6" type="ordered locus">Deima_1970</name>
</gene>
<evidence type="ECO:0000313" key="6">
    <source>
        <dbReference type="EMBL" id="ADV67615.1"/>
    </source>
</evidence>
<dbReference type="STRING" id="709986.Deima_1970"/>
<name>E8U976_DEIML</name>
<dbReference type="EMBL" id="CP002454">
    <property type="protein sequence ID" value="ADV67615.1"/>
    <property type="molecule type" value="Genomic_DNA"/>
</dbReference>
<dbReference type="Pfam" id="PF00719">
    <property type="entry name" value="Pyrophosphatase"/>
    <property type="match status" value="1"/>
</dbReference>
<evidence type="ECO:0000256" key="4">
    <source>
        <dbReference type="ARBA" id="ARBA00022801"/>
    </source>
</evidence>
<protein>
    <recommendedName>
        <fullName evidence="2">inorganic diphosphatase</fullName>
        <ecNumber evidence="2">3.6.1.1</ecNumber>
    </recommendedName>
</protein>
<dbReference type="eggNOG" id="COG0221">
    <property type="taxonomic scope" value="Bacteria"/>
</dbReference>
<evidence type="ECO:0000256" key="5">
    <source>
        <dbReference type="ARBA" id="ARBA00022842"/>
    </source>
</evidence>
<organism evidence="6 7">
    <name type="scientific">Deinococcus maricopensis (strain DSM 21211 / LMG 22137 / NRRL B-23946 / LB-34)</name>
    <dbReference type="NCBI Taxonomy" id="709986"/>
    <lineage>
        <taxon>Bacteria</taxon>
        <taxon>Thermotogati</taxon>
        <taxon>Deinococcota</taxon>
        <taxon>Deinococci</taxon>
        <taxon>Deinococcales</taxon>
        <taxon>Deinococcaceae</taxon>
        <taxon>Deinococcus</taxon>
    </lineage>
</organism>
<accession>E8U976</accession>
<dbReference type="OrthoDB" id="9798247at2"/>
<sequence>MTAPRKPDLTPYLGQRVRVIVDRPLGSVHPRHPDLTYPVNYGELPGTTSGDGHPIDAYLVGWDVPLREAEGTVAAIVIRPGDHEDKLIVVPTGAACTAEQLRAAVHFQERHFAGSRLIPGTLGA</sequence>
<keyword evidence="4" id="KW-0378">Hydrolase</keyword>
<dbReference type="GO" id="GO:0005737">
    <property type="term" value="C:cytoplasm"/>
    <property type="evidence" value="ECO:0007669"/>
    <property type="project" value="InterPro"/>
</dbReference>
<keyword evidence="5" id="KW-0460">Magnesium</keyword>
<dbReference type="InterPro" id="IPR036649">
    <property type="entry name" value="Pyrophosphatase_sf"/>
</dbReference>
<dbReference type="Proteomes" id="UP000008635">
    <property type="component" value="Chromosome"/>
</dbReference>
<dbReference type="AlphaFoldDB" id="E8U976"/>
<evidence type="ECO:0000256" key="2">
    <source>
        <dbReference type="ARBA" id="ARBA00012146"/>
    </source>
</evidence>
<keyword evidence="7" id="KW-1185">Reference proteome</keyword>
<reference evidence="6 7" key="1">
    <citation type="journal article" date="2011" name="Stand. Genomic Sci.">
        <title>Complete genome sequence of Deinococcus maricopensis type strain (LB-34).</title>
        <authorList>
            <person name="Pukall R."/>
            <person name="Zeytun A."/>
            <person name="Lucas S."/>
            <person name="Lapidus A."/>
            <person name="Hammon N."/>
            <person name="Deshpande S."/>
            <person name="Nolan M."/>
            <person name="Cheng J.F."/>
            <person name="Pitluck S."/>
            <person name="Liolios K."/>
            <person name="Pagani I."/>
            <person name="Mikhailova N."/>
            <person name="Ivanova N."/>
            <person name="Mavromatis K."/>
            <person name="Pati A."/>
            <person name="Tapia R."/>
            <person name="Han C."/>
            <person name="Goodwin L."/>
            <person name="Chen A."/>
            <person name="Palaniappan K."/>
            <person name="Land M."/>
            <person name="Hauser L."/>
            <person name="Chang Y.J."/>
            <person name="Jeffries C.D."/>
            <person name="Brambilla E.M."/>
            <person name="Rohde M."/>
            <person name="Goker M."/>
            <person name="Detter J.C."/>
            <person name="Woyke T."/>
            <person name="Bristow J."/>
            <person name="Eisen J.A."/>
            <person name="Markowitz V."/>
            <person name="Hugenholtz P."/>
            <person name="Kyrpides N.C."/>
            <person name="Klenk H.P."/>
        </authorList>
    </citation>
    <scope>NUCLEOTIDE SEQUENCE [LARGE SCALE GENOMIC DNA]</scope>
    <source>
        <strain evidence="7">DSM 21211 / LMG 22137 / NRRL B-23946 / LB-34</strain>
    </source>
</reference>
<evidence type="ECO:0000256" key="1">
    <source>
        <dbReference type="ARBA" id="ARBA00001946"/>
    </source>
</evidence>
<dbReference type="SUPFAM" id="SSF50324">
    <property type="entry name" value="Inorganic pyrophosphatase"/>
    <property type="match status" value="1"/>
</dbReference>
<reference evidence="7" key="2">
    <citation type="submission" date="2011-01" db="EMBL/GenBank/DDBJ databases">
        <title>The complete genome of Deinococcus maricopensis DSM 21211.</title>
        <authorList>
            <consortium name="US DOE Joint Genome Institute (JGI-PGF)"/>
            <person name="Lucas S."/>
            <person name="Copeland A."/>
            <person name="Lapidus A."/>
            <person name="Goodwin L."/>
            <person name="Pitluck S."/>
            <person name="Kyrpides N."/>
            <person name="Mavromatis K."/>
            <person name="Pagani I."/>
            <person name="Ivanova N."/>
            <person name="Ovchinnikova G."/>
            <person name="Zeytun A."/>
            <person name="Detter J.C."/>
            <person name="Han C."/>
            <person name="Land M."/>
            <person name="Hauser L."/>
            <person name="Markowitz V."/>
            <person name="Cheng J.-F."/>
            <person name="Hugenholtz P."/>
            <person name="Woyke T."/>
            <person name="Wu D."/>
            <person name="Pukall R."/>
            <person name="Gehrich-Schroeter G."/>
            <person name="Brambilla E."/>
            <person name="Klenk H.-P."/>
            <person name="Eisen J.A."/>
        </authorList>
    </citation>
    <scope>NUCLEOTIDE SEQUENCE [LARGE SCALE GENOMIC DNA]</scope>
    <source>
        <strain evidence="7">DSM 21211 / LMG 22137 / NRRL B-23946 / LB-34</strain>
    </source>
</reference>
<dbReference type="RefSeq" id="WP_013557120.1">
    <property type="nucleotide sequence ID" value="NC_014958.1"/>
</dbReference>
<dbReference type="EC" id="3.6.1.1" evidence="2"/>
<dbReference type="GO" id="GO:0006796">
    <property type="term" value="P:phosphate-containing compound metabolic process"/>
    <property type="evidence" value="ECO:0007669"/>
    <property type="project" value="InterPro"/>
</dbReference>